<evidence type="ECO:0000256" key="19">
    <source>
        <dbReference type="RuleBase" id="RU003691"/>
    </source>
</evidence>
<comment type="function">
    <text evidence="15 20">Catalyzes the reduction of glutathione disulfide (GSSG) to reduced glutathione (GSH). Constitutes the major mechanism to maintain a high GSH:GSSG ratio in the cytosol.</text>
</comment>
<evidence type="ECO:0000256" key="17">
    <source>
        <dbReference type="PIRSR" id="PIRSR000350-3"/>
    </source>
</evidence>
<evidence type="ECO:0000256" key="4">
    <source>
        <dbReference type="ARBA" id="ARBA00012607"/>
    </source>
</evidence>
<dbReference type="PROSITE" id="PS00076">
    <property type="entry name" value="PYRIDINE_REDOX_1"/>
    <property type="match status" value="1"/>
</dbReference>
<keyword evidence="17" id="KW-0520">NAD</keyword>
<evidence type="ECO:0000256" key="5">
    <source>
        <dbReference type="ARBA" id="ARBA00017111"/>
    </source>
</evidence>
<reference evidence="23 24" key="1">
    <citation type="submission" date="2014-04" db="EMBL/GenBank/DDBJ databases">
        <authorList>
            <consortium name="DOE Joint Genome Institute"/>
            <person name="Kuo A."/>
            <person name="Martino E."/>
            <person name="Perotto S."/>
            <person name="Kohler A."/>
            <person name="Nagy L.G."/>
            <person name="Floudas D."/>
            <person name="Copeland A."/>
            <person name="Barry K.W."/>
            <person name="Cichocki N."/>
            <person name="Veneault-Fourrey C."/>
            <person name="LaButti K."/>
            <person name="Lindquist E.A."/>
            <person name="Lipzen A."/>
            <person name="Lundell T."/>
            <person name="Morin E."/>
            <person name="Murat C."/>
            <person name="Sun H."/>
            <person name="Tunlid A."/>
            <person name="Henrissat B."/>
            <person name="Grigoriev I.V."/>
            <person name="Hibbett D.S."/>
            <person name="Martin F."/>
            <person name="Nordberg H.P."/>
            <person name="Cantor M.N."/>
            <person name="Hua S.X."/>
        </authorList>
    </citation>
    <scope>NUCLEOTIDE SEQUENCE [LARGE SCALE GENOMIC DNA]</scope>
    <source>
        <strain evidence="23 24">Zn</strain>
    </source>
</reference>
<keyword evidence="11" id="KW-0496">Mitochondrion</keyword>
<evidence type="ECO:0000256" key="16">
    <source>
        <dbReference type="PIRSR" id="PIRSR000350-2"/>
    </source>
</evidence>
<dbReference type="SUPFAM" id="SSF55424">
    <property type="entry name" value="FAD/NAD-linked reductases, dimerisation (C-terminal) domain"/>
    <property type="match status" value="1"/>
</dbReference>
<comment type="catalytic activity">
    <reaction evidence="14 20">
        <text>2 glutathione + NADP(+) = glutathione disulfide + NADPH + H(+)</text>
        <dbReference type="Rhea" id="RHEA:11740"/>
        <dbReference type="ChEBI" id="CHEBI:15378"/>
        <dbReference type="ChEBI" id="CHEBI:57783"/>
        <dbReference type="ChEBI" id="CHEBI:57925"/>
        <dbReference type="ChEBI" id="CHEBI:58297"/>
        <dbReference type="ChEBI" id="CHEBI:58349"/>
        <dbReference type="EC" id="1.8.1.7"/>
    </reaction>
</comment>
<evidence type="ECO:0000256" key="9">
    <source>
        <dbReference type="ARBA" id="ARBA00022857"/>
    </source>
</evidence>
<reference evidence="24" key="2">
    <citation type="submission" date="2015-01" db="EMBL/GenBank/DDBJ databases">
        <title>Evolutionary Origins and Diversification of the Mycorrhizal Mutualists.</title>
        <authorList>
            <consortium name="DOE Joint Genome Institute"/>
            <consortium name="Mycorrhizal Genomics Consortium"/>
            <person name="Kohler A."/>
            <person name="Kuo A."/>
            <person name="Nagy L.G."/>
            <person name="Floudas D."/>
            <person name="Copeland A."/>
            <person name="Barry K.W."/>
            <person name="Cichocki N."/>
            <person name="Veneault-Fourrey C."/>
            <person name="LaButti K."/>
            <person name="Lindquist E.A."/>
            <person name="Lipzen A."/>
            <person name="Lundell T."/>
            <person name="Morin E."/>
            <person name="Murat C."/>
            <person name="Riley R."/>
            <person name="Ohm R."/>
            <person name="Sun H."/>
            <person name="Tunlid A."/>
            <person name="Henrissat B."/>
            <person name="Grigoriev I.V."/>
            <person name="Hibbett D.S."/>
            <person name="Martin F."/>
        </authorList>
    </citation>
    <scope>NUCLEOTIDE SEQUENCE [LARGE SCALE GENOMIC DNA]</scope>
    <source>
        <strain evidence="24">Zn</strain>
    </source>
</reference>
<dbReference type="PIRSF" id="PIRSF000350">
    <property type="entry name" value="Mercury_reductase_MerA"/>
    <property type="match status" value="1"/>
</dbReference>
<comment type="cofactor">
    <cofactor evidence="17">
        <name>FAD</name>
        <dbReference type="ChEBI" id="CHEBI:57692"/>
    </cofactor>
    <text evidence="17">Binds 1 FAD per subunit.</text>
</comment>
<evidence type="ECO:0000256" key="20">
    <source>
        <dbReference type="RuleBase" id="RU365016"/>
    </source>
</evidence>
<dbReference type="GO" id="GO:0004362">
    <property type="term" value="F:glutathione-disulfide reductase (NADPH) activity"/>
    <property type="evidence" value="ECO:0007669"/>
    <property type="project" value="UniProtKB-EC"/>
</dbReference>
<evidence type="ECO:0000256" key="2">
    <source>
        <dbReference type="ARBA" id="ARBA00004496"/>
    </source>
</evidence>
<dbReference type="GO" id="GO:0006749">
    <property type="term" value="P:glutathione metabolic process"/>
    <property type="evidence" value="ECO:0007669"/>
    <property type="project" value="InterPro"/>
</dbReference>
<dbReference type="InterPro" id="IPR012999">
    <property type="entry name" value="Pyr_OxRdtase_I_AS"/>
</dbReference>
<evidence type="ECO:0000313" key="24">
    <source>
        <dbReference type="Proteomes" id="UP000054321"/>
    </source>
</evidence>
<comment type="similarity">
    <text evidence="3 19">Belongs to the class-I pyridine nucleotide-disulfide oxidoreductase family.</text>
</comment>
<name>A0A0C3H736_OIDMZ</name>
<dbReference type="PRINTS" id="PR00411">
    <property type="entry name" value="PNDRDTASEI"/>
</dbReference>
<keyword evidence="12" id="KW-1015">Disulfide bond</keyword>
<evidence type="ECO:0000313" key="23">
    <source>
        <dbReference type="EMBL" id="KIM98216.1"/>
    </source>
</evidence>
<dbReference type="InterPro" id="IPR046952">
    <property type="entry name" value="GSHR/TRXR-like"/>
</dbReference>
<feature type="binding site" evidence="17">
    <location>
        <begin position="184"/>
        <end position="191"/>
    </location>
    <ligand>
        <name>NAD(+)</name>
        <dbReference type="ChEBI" id="CHEBI:57540"/>
    </ligand>
</feature>
<dbReference type="InParanoid" id="A0A0C3H736"/>
<dbReference type="GO" id="GO:0034599">
    <property type="term" value="P:cellular response to oxidative stress"/>
    <property type="evidence" value="ECO:0007669"/>
    <property type="project" value="TreeGrafter"/>
</dbReference>
<dbReference type="EMBL" id="KN832880">
    <property type="protein sequence ID" value="KIM98216.1"/>
    <property type="molecule type" value="Genomic_DNA"/>
</dbReference>
<dbReference type="AlphaFoldDB" id="A0A0C3H736"/>
<accession>A0A0C3H736</accession>
<dbReference type="EC" id="1.8.1.7" evidence="4 20"/>
<dbReference type="GO" id="GO:0050660">
    <property type="term" value="F:flavin adenine dinucleotide binding"/>
    <property type="evidence" value="ECO:0007669"/>
    <property type="project" value="InterPro"/>
</dbReference>
<keyword evidence="13 19" id="KW-0676">Redox-active center</keyword>
<dbReference type="OrthoDB" id="5956163at2759"/>
<evidence type="ECO:0000256" key="3">
    <source>
        <dbReference type="ARBA" id="ARBA00007532"/>
    </source>
</evidence>
<sequence length="469" mass="51358">MRPISKECDFLVIGGGSGGLASARRASRWYGAEVIAVEAKRLGGTCVNVGCIPKKITWNAASLAQNIRDAKAYGFSVEQRAPFDWGAFKKKRDANIKNLNDIHERSLKNDGVEYIQGRACLIGKNESMIKLHDGTEIKVNAKKILLATGGHPTVPPSIPGAEHGINSDGFFELEHQPKKVALVGAGYIAVEFAGMLNALGTETHIFIRHDKFLRTFDEMIQDGIVSEYERVGIHIHKNSTLSRVEKDEKTGKLTLYYSDSTGQGKLEDLDTLIWAIGRTPEVEGLGLDVVGVKQNERGQIITDEYQNTNVENIYSLGDVVGKIELTPVAIAAGRKLSDRLFGGEQLNASKLNYDLIPSVVFAHPEVGSIGLTQEEAEKKYGRDDIKIYKTSFTATYYNIMDKEDKGLSRYKLICQGKDEKVVGLHILGLASGEILQGFGVALKMGATKKDFDSCVAIHPTSAEELVTLK</sequence>
<feature type="domain" description="FAD/NAD(P)-binding" evidence="22">
    <location>
        <begin position="9"/>
        <end position="333"/>
    </location>
</feature>
<dbReference type="InterPro" id="IPR004099">
    <property type="entry name" value="Pyr_nucl-diS_OxRdtase_dimer"/>
</dbReference>
<dbReference type="NCBIfam" id="TIGR01421">
    <property type="entry name" value="gluta_reduc_1"/>
    <property type="match status" value="1"/>
</dbReference>
<dbReference type="InterPro" id="IPR006322">
    <property type="entry name" value="Glutathione_Rdtase_euk/bac"/>
</dbReference>
<dbReference type="HOGENOM" id="CLU_016755_2_2_1"/>
<keyword evidence="24" id="KW-1185">Reference proteome</keyword>
<dbReference type="FunFam" id="3.50.50.60:FF:000141">
    <property type="entry name" value="Glutathione reductase"/>
    <property type="match status" value="1"/>
</dbReference>
<feature type="binding site" evidence="17">
    <location>
        <position position="318"/>
    </location>
    <ligand>
        <name>FAD</name>
        <dbReference type="ChEBI" id="CHEBI:57692"/>
    </ligand>
</feature>
<evidence type="ECO:0000256" key="10">
    <source>
        <dbReference type="ARBA" id="ARBA00023002"/>
    </source>
</evidence>
<protein>
    <recommendedName>
        <fullName evidence="5 20">Glutathione reductase</fullName>
        <ecNumber evidence="4 20">1.8.1.7</ecNumber>
    </recommendedName>
</protein>
<evidence type="ECO:0000256" key="18">
    <source>
        <dbReference type="PIRSR" id="PIRSR000350-4"/>
    </source>
</evidence>
<feature type="binding site" evidence="17">
    <location>
        <position position="277"/>
    </location>
    <ligand>
        <name>NAD(+)</name>
        <dbReference type="ChEBI" id="CHEBI:57540"/>
    </ligand>
</feature>
<feature type="active site" description="Proton acceptor" evidence="16">
    <location>
        <position position="458"/>
    </location>
</feature>
<evidence type="ECO:0000256" key="13">
    <source>
        <dbReference type="ARBA" id="ARBA00023284"/>
    </source>
</evidence>
<dbReference type="PRINTS" id="PR00368">
    <property type="entry name" value="FADPNR"/>
</dbReference>
<dbReference type="InterPro" id="IPR036188">
    <property type="entry name" value="FAD/NAD-bd_sf"/>
</dbReference>
<feature type="domain" description="Pyridine nucleotide-disulphide oxidoreductase dimerisation" evidence="21">
    <location>
        <begin position="356"/>
        <end position="467"/>
    </location>
</feature>
<keyword evidence="9 20" id="KW-0521">NADP</keyword>
<dbReference type="FunFam" id="3.50.50.60:FF:000671">
    <property type="entry name" value="Thioredoxin reductase 2, tandem duplicate 1"/>
    <property type="match status" value="1"/>
</dbReference>
<feature type="disulfide bond" description="Redox-active" evidence="18">
    <location>
        <begin position="46"/>
        <end position="51"/>
    </location>
</feature>
<dbReference type="SUPFAM" id="SSF51905">
    <property type="entry name" value="FAD/NAD(P)-binding domain"/>
    <property type="match status" value="1"/>
</dbReference>
<evidence type="ECO:0000256" key="8">
    <source>
        <dbReference type="ARBA" id="ARBA00022827"/>
    </source>
</evidence>
<dbReference type="Pfam" id="PF07992">
    <property type="entry name" value="Pyr_redox_2"/>
    <property type="match status" value="1"/>
</dbReference>
<gene>
    <name evidence="23" type="ORF">OIDMADRAFT_167044</name>
</gene>
<organism evidence="23 24">
    <name type="scientific">Oidiodendron maius (strain Zn)</name>
    <dbReference type="NCBI Taxonomy" id="913774"/>
    <lineage>
        <taxon>Eukaryota</taxon>
        <taxon>Fungi</taxon>
        <taxon>Dikarya</taxon>
        <taxon>Ascomycota</taxon>
        <taxon>Pezizomycotina</taxon>
        <taxon>Leotiomycetes</taxon>
        <taxon>Leotiomycetes incertae sedis</taxon>
        <taxon>Myxotrichaceae</taxon>
        <taxon>Oidiodendron</taxon>
    </lineage>
</organism>
<keyword evidence="8 17" id="KW-0274">FAD</keyword>
<dbReference type="InterPro" id="IPR001100">
    <property type="entry name" value="Pyr_nuc-diS_OxRdtase"/>
</dbReference>
<dbReference type="GO" id="GO:0045454">
    <property type="term" value="P:cell redox homeostasis"/>
    <property type="evidence" value="ECO:0007669"/>
    <property type="project" value="InterPro"/>
</dbReference>
<dbReference type="Pfam" id="PF02852">
    <property type="entry name" value="Pyr_redox_dim"/>
    <property type="match status" value="1"/>
</dbReference>
<evidence type="ECO:0000256" key="1">
    <source>
        <dbReference type="ARBA" id="ARBA00004173"/>
    </source>
</evidence>
<keyword evidence="17" id="KW-0547">Nucleotide-binding</keyword>
<dbReference type="FunFam" id="3.30.390.30:FF:000003">
    <property type="entry name" value="Glutathione reductase"/>
    <property type="match status" value="1"/>
</dbReference>
<keyword evidence="7 19" id="KW-0285">Flavoprotein</keyword>
<dbReference type="PANTHER" id="PTHR42737">
    <property type="entry name" value="GLUTATHIONE REDUCTASE"/>
    <property type="match status" value="1"/>
</dbReference>
<dbReference type="GO" id="GO:0050661">
    <property type="term" value="F:NADP binding"/>
    <property type="evidence" value="ECO:0007669"/>
    <property type="project" value="InterPro"/>
</dbReference>
<evidence type="ECO:0000256" key="12">
    <source>
        <dbReference type="ARBA" id="ARBA00023157"/>
    </source>
</evidence>
<evidence type="ECO:0000256" key="6">
    <source>
        <dbReference type="ARBA" id="ARBA00022490"/>
    </source>
</evidence>
<dbReference type="GO" id="GO:0005829">
    <property type="term" value="C:cytosol"/>
    <property type="evidence" value="ECO:0007669"/>
    <property type="project" value="TreeGrafter"/>
</dbReference>
<evidence type="ECO:0000256" key="15">
    <source>
        <dbReference type="ARBA" id="ARBA00056905"/>
    </source>
</evidence>
<comment type="subcellular location">
    <subcellularLocation>
        <location evidence="2 20">Cytoplasm</location>
    </subcellularLocation>
    <subcellularLocation>
        <location evidence="1">Mitochondrion</location>
    </subcellularLocation>
</comment>
<dbReference type="InterPro" id="IPR016156">
    <property type="entry name" value="FAD/NAD-linked_Rdtase_dimer_sf"/>
</dbReference>
<feature type="binding site" evidence="17">
    <location>
        <position position="55"/>
    </location>
    <ligand>
        <name>FAD</name>
        <dbReference type="ChEBI" id="CHEBI:57692"/>
    </ligand>
</feature>
<dbReference type="GO" id="GO:0005739">
    <property type="term" value="C:mitochondrion"/>
    <property type="evidence" value="ECO:0007669"/>
    <property type="project" value="UniProtKB-SubCell"/>
</dbReference>
<keyword evidence="6 20" id="KW-0963">Cytoplasm</keyword>
<dbReference type="NCBIfam" id="NF004776">
    <property type="entry name" value="PRK06116.1"/>
    <property type="match status" value="1"/>
</dbReference>
<evidence type="ECO:0000256" key="14">
    <source>
        <dbReference type="ARBA" id="ARBA00049142"/>
    </source>
</evidence>
<dbReference type="STRING" id="913774.A0A0C3H736"/>
<dbReference type="Proteomes" id="UP000054321">
    <property type="component" value="Unassembled WGS sequence"/>
</dbReference>
<evidence type="ECO:0000259" key="22">
    <source>
        <dbReference type="Pfam" id="PF07992"/>
    </source>
</evidence>
<dbReference type="FunCoup" id="A0A0C3H736">
    <property type="interactions" value="1134"/>
</dbReference>
<evidence type="ECO:0000259" key="21">
    <source>
        <dbReference type="Pfam" id="PF02852"/>
    </source>
</evidence>
<dbReference type="Gene3D" id="3.30.390.30">
    <property type="match status" value="1"/>
</dbReference>
<dbReference type="PANTHER" id="PTHR42737:SF2">
    <property type="entry name" value="GLUTATHIONE REDUCTASE"/>
    <property type="match status" value="1"/>
</dbReference>
<evidence type="ECO:0000256" key="11">
    <source>
        <dbReference type="ARBA" id="ARBA00023128"/>
    </source>
</evidence>
<proteinExistence type="inferred from homology"/>
<keyword evidence="10 19" id="KW-0560">Oxidoreductase</keyword>
<dbReference type="Gene3D" id="3.50.50.60">
    <property type="entry name" value="FAD/NAD(P)-binding domain"/>
    <property type="match status" value="2"/>
</dbReference>
<dbReference type="InterPro" id="IPR023753">
    <property type="entry name" value="FAD/NAD-binding_dom"/>
</dbReference>
<evidence type="ECO:0000256" key="7">
    <source>
        <dbReference type="ARBA" id="ARBA00022630"/>
    </source>
</evidence>